<keyword evidence="3" id="KW-1185">Reference proteome</keyword>
<reference evidence="2 3" key="1">
    <citation type="submission" date="2024-06" db="EMBL/GenBank/DDBJ databases">
        <title>Sorghum-associated microbial communities from plants grown in Nebraska, USA.</title>
        <authorList>
            <person name="Schachtman D."/>
        </authorList>
    </citation>
    <scope>NUCLEOTIDE SEQUENCE [LARGE SCALE GENOMIC DNA]</scope>
    <source>
        <strain evidence="2 3">1073</strain>
    </source>
</reference>
<evidence type="ECO:0000313" key="3">
    <source>
        <dbReference type="Proteomes" id="UP001549184"/>
    </source>
</evidence>
<feature type="region of interest" description="Disordered" evidence="1">
    <location>
        <begin position="1"/>
        <end position="32"/>
    </location>
</feature>
<name>A0ABV2K0I4_9GAMM</name>
<evidence type="ECO:0008006" key="4">
    <source>
        <dbReference type="Google" id="ProtNLM"/>
    </source>
</evidence>
<gene>
    <name evidence="2" type="ORF">ABIC75_004327</name>
</gene>
<organism evidence="2 3">
    <name type="scientific">Dyella japonica</name>
    <dbReference type="NCBI Taxonomy" id="231455"/>
    <lineage>
        <taxon>Bacteria</taxon>
        <taxon>Pseudomonadati</taxon>
        <taxon>Pseudomonadota</taxon>
        <taxon>Gammaproteobacteria</taxon>
        <taxon>Lysobacterales</taxon>
        <taxon>Rhodanobacteraceae</taxon>
        <taxon>Dyella</taxon>
    </lineage>
</organism>
<accession>A0ABV2K0I4</accession>
<dbReference type="EMBL" id="JBEPMU010000007">
    <property type="protein sequence ID" value="MET3654579.1"/>
    <property type="molecule type" value="Genomic_DNA"/>
</dbReference>
<dbReference type="RefSeq" id="WP_354015930.1">
    <property type="nucleotide sequence ID" value="NZ_JBEPMU010000007.1"/>
</dbReference>
<protein>
    <recommendedName>
        <fullName evidence="4">Antitoxin Xre/MbcA/ParS-like toxin-binding domain-containing protein</fullName>
    </recommendedName>
</protein>
<evidence type="ECO:0000313" key="2">
    <source>
        <dbReference type="EMBL" id="MET3654579.1"/>
    </source>
</evidence>
<proteinExistence type="predicted"/>
<dbReference type="Proteomes" id="UP001549184">
    <property type="component" value="Unassembled WGS sequence"/>
</dbReference>
<sequence>MTMHLVKPHSSPATMPAARGRSGPSRASDAPDVVAQHRLVRLARMIEPDDARISEWRRHTPIAEFGGLTADALVSHGMQYLVEKFLLAILSGERG</sequence>
<comment type="caution">
    <text evidence="2">The sequence shown here is derived from an EMBL/GenBank/DDBJ whole genome shotgun (WGS) entry which is preliminary data.</text>
</comment>
<evidence type="ECO:0000256" key="1">
    <source>
        <dbReference type="SAM" id="MobiDB-lite"/>
    </source>
</evidence>